<keyword evidence="2" id="KW-0378">Hydrolase</keyword>
<dbReference type="InterPro" id="IPR005122">
    <property type="entry name" value="Uracil-DNA_glycosylase-like"/>
</dbReference>
<reference evidence="5 6" key="1">
    <citation type="submission" date="2021-06" db="EMBL/GenBank/DDBJ databases">
        <authorList>
            <person name="Grouzdev D.S."/>
            <person name="Koziaeva V."/>
        </authorList>
    </citation>
    <scope>NUCLEOTIDE SEQUENCE [LARGE SCALE GENOMIC DNA]</scope>
    <source>
        <strain evidence="5 6">22</strain>
    </source>
</reference>
<evidence type="ECO:0000256" key="2">
    <source>
        <dbReference type="ARBA" id="ARBA00022801"/>
    </source>
</evidence>
<dbReference type="RefSeq" id="WP_261967249.1">
    <property type="nucleotide sequence ID" value="NZ_JAHHZF010000002.1"/>
</dbReference>
<dbReference type="GO" id="GO:0006285">
    <property type="term" value="P:base-excision repair, AP site formation"/>
    <property type="evidence" value="ECO:0007669"/>
    <property type="project" value="InterPro"/>
</dbReference>
<organism evidence="5 6">
    <name type="scientific">Prosthecodimorpha staleyi</name>
    <dbReference type="NCBI Taxonomy" id="2840188"/>
    <lineage>
        <taxon>Bacteria</taxon>
        <taxon>Pseudomonadati</taxon>
        <taxon>Pseudomonadota</taxon>
        <taxon>Alphaproteobacteria</taxon>
        <taxon>Hyphomicrobiales</taxon>
        <taxon>Ancalomicrobiaceae</taxon>
        <taxon>Prosthecodimorpha</taxon>
    </lineage>
</organism>
<accession>A0A947D5L8</accession>
<evidence type="ECO:0000313" key="5">
    <source>
        <dbReference type="EMBL" id="MBT9288577.1"/>
    </source>
</evidence>
<dbReference type="PANTHER" id="PTHR12159:SF9">
    <property type="entry name" value="G_T MISMATCH-SPECIFIC THYMINE DNA GLYCOSYLASE"/>
    <property type="match status" value="1"/>
</dbReference>
<dbReference type="PANTHER" id="PTHR12159">
    <property type="entry name" value="G/T AND G/U MISMATCH-SPECIFIC DNA GLYCOSYLASE"/>
    <property type="match status" value="1"/>
</dbReference>
<feature type="domain" description="Uracil-DNA glycosylase-like" evidence="4">
    <location>
        <begin position="5"/>
        <end position="164"/>
    </location>
</feature>
<evidence type="ECO:0000256" key="1">
    <source>
        <dbReference type="ARBA" id="ARBA00022763"/>
    </source>
</evidence>
<dbReference type="Proteomes" id="UP000766595">
    <property type="component" value="Unassembled WGS sequence"/>
</dbReference>
<dbReference type="SMART" id="SM00986">
    <property type="entry name" value="UDG"/>
    <property type="match status" value="1"/>
</dbReference>
<dbReference type="GO" id="GO:0004844">
    <property type="term" value="F:uracil DNA N-glycosylase activity"/>
    <property type="evidence" value="ECO:0007669"/>
    <property type="project" value="TreeGrafter"/>
</dbReference>
<evidence type="ECO:0000259" key="4">
    <source>
        <dbReference type="SMART" id="SM00986"/>
    </source>
</evidence>
<dbReference type="Pfam" id="PF03167">
    <property type="entry name" value="UDG"/>
    <property type="match status" value="1"/>
</dbReference>
<proteinExistence type="predicted"/>
<dbReference type="AlphaFoldDB" id="A0A947D5L8"/>
<evidence type="ECO:0000313" key="6">
    <source>
        <dbReference type="Proteomes" id="UP000766595"/>
    </source>
</evidence>
<comment type="caution">
    <text evidence="5">The sequence shown here is derived from an EMBL/GenBank/DDBJ whole genome shotgun (WGS) entry which is preliminary data.</text>
</comment>
<keyword evidence="6" id="KW-1185">Reference proteome</keyword>
<dbReference type="GO" id="GO:0008263">
    <property type="term" value="F:pyrimidine-specific mismatch base pair DNA N-glycosylase activity"/>
    <property type="evidence" value="ECO:0007669"/>
    <property type="project" value="TreeGrafter"/>
</dbReference>
<dbReference type="InterPro" id="IPR015637">
    <property type="entry name" value="MUG/TDG"/>
</dbReference>
<keyword evidence="3" id="KW-0234">DNA repair</keyword>
<keyword evidence="1" id="KW-0227">DNA damage</keyword>
<sequence>MAVLADVLRPGLKVVFCGTRPGTRSAAAGAYYAGPGNRFWPMLAGLGLVPPDFDPLRFETVWRYGIGLTDLCKTTAGPDASIRAGDFDVAGLVEAIGEAAPARLAFNGKRAAAAALDCPSERLIYGRQTGRIAGAVVHVLPSTSGAARAAWSPAPWAALARDILAADT</sequence>
<dbReference type="InterPro" id="IPR036895">
    <property type="entry name" value="Uracil-DNA_glycosylase-like_sf"/>
</dbReference>
<gene>
    <name evidence="5" type="ORF">KL771_03895</name>
</gene>
<dbReference type="SUPFAM" id="SSF52141">
    <property type="entry name" value="Uracil-DNA glycosylase-like"/>
    <property type="match status" value="1"/>
</dbReference>
<protein>
    <submittedName>
        <fullName evidence="5">Mismatch-specific DNA-glycosylase</fullName>
    </submittedName>
</protein>
<evidence type="ECO:0000256" key="3">
    <source>
        <dbReference type="ARBA" id="ARBA00023204"/>
    </source>
</evidence>
<dbReference type="CDD" id="cd10028">
    <property type="entry name" value="UDG-F2_TDG_MUG"/>
    <property type="match status" value="1"/>
</dbReference>
<dbReference type="SMART" id="SM00987">
    <property type="entry name" value="UreE_C"/>
    <property type="match status" value="1"/>
</dbReference>
<dbReference type="EMBL" id="JAHHZF010000002">
    <property type="protein sequence ID" value="MBT9288577.1"/>
    <property type="molecule type" value="Genomic_DNA"/>
</dbReference>
<dbReference type="Gene3D" id="3.40.470.10">
    <property type="entry name" value="Uracil-DNA glycosylase-like domain"/>
    <property type="match status" value="1"/>
</dbReference>
<name>A0A947D5L8_9HYPH</name>